<protein>
    <submittedName>
        <fullName evidence="1">Uncharacterized protein</fullName>
    </submittedName>
</protein>
<dbReference type="EMBL" id="CM042012">
    <property type="protein sequence ID" value="KAI3751891.1"/>
    <property type="molecule type" value="Genomic_DNA"/>
</dbReference>
<evidence type="ECO:0000313" key="2">
    <source>
        <dbReference type="Proteomes" id="UP001055811"/>
    </source>
</evidence>
<sequence>MPSIFLNPTVGLIEEKGVERREKVVLITCDQGLLIKGLALQESVESSGGSDPSSTDFVQVKVSYQDKNGNGSDIRLHLCHHKTHKVPSTCTLQSFDSLLQKLDKYVPLGASVTDLHAGAGVEECLSDVLVLYSERNGE</sequence>
<reference evidence="1 2" key="2">
    <citation type="journal article" date="2022" name="Mol. Ecol. Resour.">
        <title>The genomes of chicory, endive, great burdock and yacon provide insights into Asteraceae paleo-polyploidization history and plant inulin production.</title>
        <authorList>
            <person name="Fan W."/>
            <person name="Wang S."/>
            <person name="Wang H."/>
            <person name="Wang A."/>
            <person name="Jiang F."/>
            <person name="Liu H."/>
            <person name="Zhao H."/>
            <person name="Xu D."/>
            <person name="Zhang Y."/>
        </authorList>
    </citation>
    <scope>NUCLEOTIDE SEQUENCE [LARGE SCALE GENOMIC DNA]</scope>
    <source>
        <strain evidence="2">cv. Punajuju</strain>
        <tissue evidence="1">Leaves</tissue>
    </source>
</reference>
<gene>
    <name evidence="1" type="ORF">L2E82_22983</name>
</gene>
<accession>A0ACB9DZH3</accession>
<dbReference type="Proteomes" id="UP001055811">
    <property type="component" value="Linkage Group LG04"/>
</dbReference>
<name>A0ACB9DZH3_CICIN</name>
<proteinExistence type="predicted"/>
<keyword evidence="2" id="KW-1185">Reference proteome</keyword>
<comment type="caution">
    <text evidence="1">The sequence shown here is derived from an EMBL/GenBank/DDBJ whole genome shotgun (WGS) entry which is preliminary data.</text>
</comment>
<organism evidence="1 2">
    <name type="scientific">Cichorium intybus</name>
    <name type="common">Chicory</name>
    <dbReference type="NCBI Taxonomy" id="13427"/>
    <lineage>
        <taxon>Eukaryota</taxon>
        <taxon>Viridiplantae</taxon>
        <taxon>Streptophyta</taxon>
        <taxon>Embryophyta</taxon>
        <taxon>Tracheophyta</taxon>
        <taxon>Spermatophyta</taxon>
        <taxon>Magnoliopsida</taxon>
        <taxon>eudicotyledons</taxon>
        <taxon>Gunneridae</taxon>
        <taxon>Pentapetalae</taxon>
        <taxon>asterids</taxon>
        <taxon>campanulids</taxon>
        <taxon>Asterales</taxon>
        <taxon>Asteraceae</taxon>
        <taxon>Cichorioideae</taxon>
        <taxon>Cichorieae</taxon>
        <taxon>Cichoriinae</taxon>
        <taxon>Cichorium</taxon>
    </lineage>
</organism>
<evidence type="ECO:0000313" key="1">
    <source>
        <dbReference type="EMBL" id="KAI3751891.1"/>
    </source>
</evidence>
<reference evidence="2" key="1">
    <citation type="journal article" date="2022" name="Mol. Ecol. Resour.">
        <title>The genomes of chicory, endive, great burdock and yacon provide insights into Asteraceae palaeo-polyploidization history and plant inulin production.</title>
        <authorList>
            <person name="Fan W."/>
            <person name="Wang S."/>
            <person name="Wang H."/>
            <person name="Wang A."/>
            <person name="Jiang F."/>
            <person name="Liu H."/>
            <person name="Zhao H."/>
            <person name="Xu D."/>
            <person name="Zhang Y."/>
        </authorList>
    </citation>
    <scope>NUCLEOTIDE SEQUENCE [LARGE SCALE GENOMIC DNA]</scope>
    <source>
        <strain evidence="2">cv. Punajuju</strain>
    </source>
</reference>